<dbReference type="RefSeq" id="WP_282679959.1">
    <property type="nucleotide sequence ID" value="NZ_JAOTLW010000025.1"/>
</dbReference>
<protein>
    <submittedName>
        <fullName evidence="1">Uncharacterized protein</fullName>
    </submittedName>
</protein>
<reference evidence="1 2" key="1">
    <citation type="submission" date="2022-09" db="EMBL/GenBank/DDBJ databases">
        <title>The outer-membrane cytochrome OmcA is essential for infection of Shewanella oneidensis by a zebrafish-associated bacteriophage.</title>
        <authorList>
            <person name="Grenfell A.W."/>
            <person name="Intile P."/>
            <person name="Mcfarlane J."/>
            <person name="Leung D."/>
            <person name="Abdalla K."/>
            <person name="Wold M."/>
            <person name="Kees E."/>
            <person name="Gralnick J."/>
        </authorList>
    </citation>
    <scope>NUCLEOTIDE SEQUENCE [LARGE SCALE GENOMIC DNA]</scope>
    <source>
        <strain evidence="1 2">NF-5</strain>
    </source>
</reference>
<organism evidence="1 2">
    <name type="scientific">Shewanella xiamenensis</name>
    <dbReference type="NCBI Taxonomy" id="332186"/>
    <lineage>
        <taxon>Bacteria</taxon>
        <taxon>Pseudomonadati</taxon>
        <taxon>Pseudomonadota</taxon>
        <taxon>Gammaproteobacteria</taxon>
        <taxon>Alteromonadales</taxon>
        <taxon>Shewanellaceae</taxon>
        <taxon>Shewanella</taxon>
    </lineage>
</organism>
<evidence type="ECO:0000313" key="1">
    <source>
        <dbReference type="EMBL" id="MDI5833655.1"/>
    </source>
</evidence>
<accession>A0ABT6UGS4</accession>
<comment type="caution">
    <text evidence="1">The sequence shown here is derived from an EMBL/GenBank/DDBJ whole genome shotgun (WGS) entry which is preliminary data.</text>
</comment>
<dbReference type="Proteomes" id="UP001159075">
    <property type="component" value="Unassembled WGS sequence"/>
</dbReference>
<gene>
    <name evidence="1" type="ORF">ODY93_18900</name>
</gene>
<name>A0ABT6UGS4_9GAMM</name>
<keyword evidence="2" id="KW-1185">Reference proteome</keyword>
<evidence type="ECO:0000313" key="2">
    <source>
        <dbReference type="Proteomes" id="UP001159075"/>
    </source>
</evidence>
<dbReference type="EMBL" id="JAOTLW010000025">
    <property type="protein sequence ID" value="MDI5833655.1"/>
    <property type="molecule type" value="Genomic_DNA"/>
</dbReference>
<proteinExistence type="predicted"/>
<sequence>MSNIKRKYDHDFQKFMSHLERFYFNQYKKGLIDTVLDGIAPDIPSTHLAEWYFSDDLTDELAFCYPISESEIVGELFLRKKGWRESAMARLYFRAVLAAPTAIWEITEVKNDSTVYVKQFNVDMLPIMVSISKFSQVDLDEQPFFIGKIVSLESMGIRGLTISLGSVPLPRNAVESVIERLEALTSEEVLTPIQSQFQLHRLALMERYIYEGLQDKKLYESIDAETITQYQFGEFYQAGLRAFGLNKAESVNPYSGMEAEYWAQGWLDGQESAAQTVRMQSFTLADWFPLKFANTHHLT</sequence>